<evidence type="ECO:0000313" key="2">
    <source>
        <dbReference type="Proteomes" id="UP001059597"/>
    </source>
</evidence>
<protein>
    <submittedName>
        <fullName evidence="1">Uncharacterized protein</fullName>
    </submittedName>
</protein>
<dbReference type="EMBL" id="AP026073">
    <property type="protein sequence ID" value="BDM69845.1"/>
    <property type="molecule type" value="Genomic_DNA"/>
</dbReference>
<organism evidence="1 2">
    <name type="scientific">Streptomyces nigrescens</name>
    <dbReference type="NCBI Taxonomy" id="1920"/>
    <lineage>
        <taxon>Bacteria</taxon>
        <taxon>Bacillati</taxon>
        <taxon>Actinomycetota</taxon>
        <taxon>Actinomycetes</taxon>
        <taxon>Kitasatosporales</taxon>
        <taxon>Streptomycetaceae</taxon>
        <taxon>Streptomyces</taxon>
    </lineage>
</organism>
<name>A0ABM7ZTZ8_STRNI</name>
<reference evidence="1" key="1">
    <citation type="submission" date="2022-06" db="EMBL/GenBank/DDBJ databases">
        <title>Complete genome sequence of Streptomyces nigrescens HEK616.</title>
        <authorList>
            <person name="Asamizu S."/>
            <person name="Onaka H."/>
        </authorList>
    </citation>
    <scope>NUCLEOTIDE SEQUENCE</scope>
    <source>
        <strain evidence="1">HEK616</strain>
    </source>
</reference>
<gene>
    <name evidence="1" type="ORF">HEK616_33320</name>
</gene>
<keyword evidence="2" id="KW-1185">Reference proteome</keyword>
<proteinExistence type="predicted"/>
<evidence type="ECO:0000313" key="1">
    <source>
        <dbReference type="EMBL" id="BDM69845.1"/>
    </source>
</evidence>
<accession>A0ABM7ZTZ8</accession>
<sequence>MVITNAFSELSLHVRSATTCGSATDRRPRLGLDARVLESGLRHRSSSIDDRTRALRRSLTNSTRSRSVHNLDEQRNDCYLSWCPVMPT</sequence>
<dbReference type="Proteomes" id="UP001059597">
    <property type="component" value="Chromosome"/>
</dbReference>